<gene>
    <name evidence="7" type="ORF">Clopa_0629</name>
</gene>
<evidence type="ECO:0000259" key="6">
    <source>
        <dbReference type="Pfam" id="PF04893"/>
    </source>
</evidence>
<name>R4K568_CLOPA</name>
<dbReference type="EMBL" id="CP003261">
    <property type="protein sequence ID" value="AGK95674.1"/>
    <property type="molecule type" value="Genomic_DNA"/>
</dbReference>
<keyword evidence="4 5" id="KW-0472">Membrane</keyword>
<dbReference type="GO" id="GO:0016020">
    <property type="term" value="C:membrane"/>
    <property type="evidence" value="ECO:0007669"/>
    <property type="project" value="UniProtKB-SubCell"/>
</dbReference>
<evidence type="ECO:0000313" key="7">
    <source>
        <dbReference type="EMBL" id="AGK95674.1"/>
    </source>
</evidence>
<evidence type="ECO:0000256" key="4">
    <source>
        <dbReference type="ARBA" id="ARBA00023136"/>
    </source>
</evidence>
<dbReference type="STRING" id="86416.Clopa_0629"/>
<evidence type="ECO:0000256" key="3">
    <source>
        <dbReference type="ARBA" id="ARBA00022989"/>
    </source>
</evidence>
<proteinExistence type="predicted"/>
<sequence>MEDTNNVEQMTFGEKVKNFFIHPTKVFAQYQEKPTYIIRLLIICIVSAIYSTVQFAMSKPYMEKYINNITKGMDPQQADIVKKTMGIFSSTPVVVIEAIIGIIITIFIASLVYMLFIKMFKGKIKYGQVVSTYTTAYMAVVVGLIIKTIYMLISKKPLNISVQTNPTLLNTITASYDIFSIWEMVLMALGISTVAKISKKKGAIIVIIMFIILILITIGSFMLRKK</sequence>
<evidence type="ECO:0000256" key="2">
    <source>
        <dbReference type="ARBA" id="ARBA00022692"/>
    </source>
</evidence>
<feature type="transmembrane region" description="Helical" evidence="5">
    <location>
        <begin position="173"/>
        <end position="191"/>
    </location>
</feature>
<organism evidence="7 8">
    <name type="scientific">Clostridium pasteurianum BC1</name>
    <dbReference type="NCBI Taxonomy" id="86416"/>
    <lineage>
        <taxon>Bacteria</taxon>
        <taxon>Bacillati</taxon>
        <taxon>Bacillota</taxon>
        <taxon>Clostridia</taxon>
        <taxon>Eubacteriales</taxon>
        <taxon>Clostridiaceae</taxon>
        <taxon>Clostridium</taxon>
    </lineage>
</organism>
<dbReference type="KEGG" id="cpas:Clopa_0629"/>
<keyword evidence="8" id="KW-1185">Reference proteome</keyword>
<dbReference type="PATRIC" id="fig|86416.3.peg.611"/>
<accession>R4K568</accession>
<feature type="domain" description="Yip1" evidence="6">
    <location>
        <begin position="18"/>
        <end position="218"/>
    </location>
</feature>
<feature type="transmembrane region" description="Helical" evidence="5">
    <location>
        <begin position="36"/>
        <end position="57"/>
    </location>
</feature>
<dbReference type="InterPro" id="IPR006977">
    <property type="entry name" value="Yip1_dom"/>
</dbReference>
<feature type="transmembrane region" description="Helical" evidence="5">
    <location>
        <begin position="93"/>
        <end position="117"/>
    </location>
</feature>
<dbReference type="OrthoDB" id="1937258at2"/>
<evidence type="ECO:0000256" key="5">
    <source>
        <dbReference type="SAM" id="Phobius"/>
    </source>
</evidence>
<feature type="transmembrane region" description="Helical" evidence="5">
    <location>
        <begin position="129"/>
        <end position="153"/>
    </location>
</feature>
<dbReference type="RefSeq" id="WP_015614000.1">
    <property type="nucleotide sequence ID" value="NC_021182.1"/>
</dbReference>
<keyword evidence="3 5" id="KW-1133">Transmembrane helix</keyword>
<evidence type="ECO:0000313" key="8">
    <source>
        <dbReference type="Proteomes" id="UP000013523"/>
    </source>
</evidence>
<dbReference type="Proteomes" id="UP000013523">
    <property type="component" value="Chromosome"/>
</dbReference>
<reference evidence="7 8" key="1">
    <citation type="submission" date="2012-01" db="EMBL/GenBank/DDBJ databases">
        <title>Complete sequence of chromosome of Clostridium pasteurianum BC1.</title>
        <authorList>
            <consortium name="US DOE Joint Genome Institute"/>
            <person name="Lucas S."/>
            <person name="Han J."/>
            <person name="Lapidus A."/>
            <person name="Cheng J.-F."/>
            <person name="Goodwin L."/>
            <person name="Pitluck S."/>
            <person name="Peters L."/>
            <person name="Mikhailova N."/>
            <person name="Teshima H."/>
            <person name="Detter J.C."/>
            <person name="Han C."/>
            <person name="Tapia R."/>
            <person name="Land M."/>
            <person name="Hauser L."/>
            <person name="Kyrpides N."/>
            <person name="Ivanova N."/>
            <person name="Pagani I."/>
            <person name="Dunn J."/>
            <person name="Taghavi S."/>
            <person name="Francis A."/>
            <person name="van der Lelie D."/>
            <person name="Woyke T."/>
        </authorList>
    </citation>
    <scope>NUCLEOTIDE SEQUENCE [LARGE SCALE GENOMIC DNA]</scope>
    <source>
        <strain evidence="7 8">BC1</strain>
    </source>
</reference>
<evidence type="ECO:0000256" key="1">
    <source>
        <dbReference type="ARBA" id="ARBA00004141"/>
    </source>
</evidence>
<dbReference type="Pfam" id="PF04893">
    <property type="entry name" value="Yip1"/>
    <property type="match status" value="1"/>
</dbReference>
<comment type="subcellular location">
    <subcellularLocation>
        <location evidence="1">Membrane</location>
        <topology evidence="1">Multi-pass membrane protein</topology>
    </subcellularLocation>
</comment>
<protein>
    <submittedName>
        <fullName evidence="7">Yip1 domain protein</fullName>
    </submittedName>
</protein>
<dbReference type="AlphaFoldDB" id="R4K568"/>
<dbReference type="eggNOG" id="ENOG5033CY2">
    <property type="taxonomic scope" value="Bacteria"/>
</dbReference>
<feature type="transmembrane region" description="Helical" evidence="5">
    <location>
        <begin position="203"/>
        <end position="223"/>
    </location>
</feature>
<keyword evidence="2 5" id="KW-0812">Transmembrane</keyword>
<dbReference type="HOGENOM" id="CLU_107071_0_0_9"/>